<evidence type="ECO:0000259" key="1">
    <source>
        <dbReference type="PROSITE" id="PS51406"/>
    </source>
</evidence>
<dbReference type="PANTHER" id="PTHR19143">
    <property type="entry name" value="FIBRINOGEN/TENASCIN/ANGIOPOEITIN"/>
    <property type="match status" value="1"/>
</dbReference>
<evidence type="ECO:0000313" key="2">
    <source>
        <dbReference type="Proteomes" id="UP000095280"/>
    </source>
</evidence>
<dbReference type="GO" id="GO:0005615">
    <property type="term" value="C:extracellular space"/>
    <property type="evidence" value="ECO:0007669"/>
    <property type="project" value="TreeGrafter"/>
</dbReference>
<dbReference type="Gene3D" id="3.90.215.10">
    <property type="entry name" value="Gamma Fibrinogen, chain A, domain 1"/>
    <property type="match status" value="1"/>
</dbReference>
<dbReference type="SUPFAM" id="SSF56496">
    <property type="entry name" value="Fibrinogen C-terminal domain-like"/>
    <property type="match status" value="1"/>
</dbReference>
<protein>
    <submittedName>
        <fullName evidence="3">Fibrinogen C-terminal domain-containing protein</fullName>
    </submittedName>
</protein>
<dbReference type="Pfam" id="PF00147">
    <property type="entry name" value="Fibrinogen_C"/>
    <property type="match status" value="1"/>
</dbReference>
<dbReference type="SMART" id="SM00186">
    <property type="entry name" value="FBG"/>
    <property type="match status" value="1"/>
</dbReference>
<keyword evidence="2" id="KW-1185">Reference proteome</keyword>
<dbReference type="InterPro" id="IPR002181">
    <property type="entry name" value="Fibrinogen_a/b/g_C_dom"/>
</dbReference>
<sequence length="172" mass="19834">EKLSCENKTQLEVVSPQAGTQTIDCQGSWLLFYRHWDSEWRMNRSWSAYQNGFRFEGNGSSSNSSSFWLGHELLQLLFLVRDYRLRVDYWDRSGQFRYVECNRFRISPVYQNYRLTVGNCSSAFGSDEAALIASLNGLTFSAYDWGDQRVCAASSGSAWWFKPDIGCYSTTN</sequence>
<feature type="domain" description="Fibrinogen C-terminal" evidence="1">
    <location>
        <begin position="1"/>
        <end position="172"/>
    </location>
</feature>
<organism evidence="2 3">
    <name type="scientific">Macrostomum lignano</name>
    <dbReference type="NCBI Taxonomy" id="282301"/>
    <lineage>
        <taxon>Eukaryota</taxon>
        <taxon>Metazoa</taxon>
        <taxon>Spiralia</taxon>
        <taxon>Lophotrochozoa</taxon>
        <taxon>Platyhelminthes</taxon>
        <taxon>Rhabditophora</taxon>
        <taxon>Macrostomorpha</taxon>
        <taxon>Macrostomida</taxon>
        <taxon>Macrostomidae</taxon>
        <taxon>Macrostomum</taxon>
    </lineage>
</organism>
<dbReference type="InterPro" id="IPR050373">
    <property type="entry name" value="Fibrinogen_C-term_domain"/>
</dbReference>
<dbReference type="PROSITE" id="PS51406">
    <property type="entry name" value="FIBRINOGEN_C_2"/>
    <property type="match status" value="1"/>
</dbReference>
<name>A0A1I8G4Z6_9PLAT</name>
<evidence type="ECO:0000313" key="3">
    <source>
        <dbReference type="WBParaSite" id="maker-uti_cns_0000903-snap-gene-0.12-mRNA-1"/>
    </source>
</evidence>
<reference evidence="3" key="1">
    <citation type="submission" date="2016-11" db="UniProtKB">
        <authorList>
            <consortium name="WormBaseParasite"/>
        </authorList>
    </citation>
    <scope>IDENTIFICATION</scope>
</reference>
<dbReference type="AlphaFoldDB" id="A0A1I8G4Z6"/>
<proteinExistence type="predicted"/>
<dbReference type="WBParaSite" id="maker-uti_cns_0000903-snap-gene-0.12-mRNA-1">
    <property type="protein sequence ID" value="maker-uti_cns_0000903-snap-gene-0.12-mRNA-1"/>
    <property type="gene ID" value="maker-uti_cns_0000903-snap-gene-0.12"/>
</dbReference>
<accession>A0A1I8G4Z6</accession>
<dbReference type="InterPro" id="IPR014716">
    <property type="entry name" value="Fibrinogen_a/b/g_C_1"/>
</dbReference>
<dbReference type="Proteomes" id="UP000095280">
    <property type="component" value="Unplaced"/>
</dbReference>
<dbReference type="InterPro" id="IPR036056">
    <property type="entry name" value="Fibrinogen-like_C"/>
</dbReference>